<proteinExistence type="predicted"/>
<accession>A0A9N9BVM3</accession>
<organism evidence="2 3">
    <name type="scientific">Acaulospora morrowiae</name>
    <dbReference type="NCBI Taxonomy" id="94023"/>
    <lineage>
        <taxon>Eukaryota</taxon>
        <taxon>Fungi</taxon>
        <taxon>Fungi incertae sedis</taxon>
        <taxon>Mucoromycota</taxon>
        <taxon>Glomeromycotina</taxon>
        <taxon>Glomeromycetes</taxon>
        <taxon>Diversisporales</taxon>
        <taxon>Acaulosporaceae</taxon>
        <taxon>Acaulospora</taxon>
    </lineage>
</organism>
<evidence type="ECO:0000313" key="2">
    <source>
        <dbReference type="EMBL" id="CAG8576988.1"/>
    </source>
</evidence>
<keyword evidence="3" id="KW-1185">Reference proteome</keyword>
<name>A0A9N9BVM3_9GLOM</name>
<dbReference type="AlphaFoldDB" id="A0A9N9BVM3"/>
<gene>
    <name evidence="2" type="ORF">AMORRO_LOCUS6736</name>
</gene>
<reference evidence="2" key="1">
    <citation type="submission" date="2021-06" db="EMBL/GenBank/DDBJ databases">
        <authorList>
            <person name="Kallberg Y."/>
            <person name="Tangrot J."/>
            <person name="Rosling A."/>
        </authorList>
    </citation>
    <scope>NUCLEOTIDE SEQUENCE</scope>
    <source>
        <strain evidence="2">CL551</strain>
    </source>
</reference>
<feature type="region of interest" description="Disordered" evidence="1">
    <location>
        <begin position="1"/>
        <end position="30"/>
    </location>
</feature>
<comment type="caution">
    <text evidence="2">The sequence shown here is derived from an EMBL/GenBank/DDBJ whole genome shotgun (WGS) entry which is preliminary data.</text>
</comment>
<feature type="compositionally biased region" description="Polar residues" evidence="1">
    <location>
        <begin position="9"/>
        <end position="30"/>
    </location>
</feature>
<protein>
    <submittedName>
        <fullName evidence="2">992_t:CDS:1</fullName>
    </submittedName>
</protein>
<feature type="non-terminal residue" evidence="2">
    <location>
        <position position="1"/>
    </location>
</feature>
<evidence type="ECO:0000313" key="3">
    <source>
        <dbReference type="Proteomes" id="UP000789342"/>
    </source>
</evidence>
<dbReference type="Proteomes" id="UP000789342">
    <property type="component" value="Unassembled WGS sequence"/>
</dbReference>
<dbReference type="EMBL" id="CAJVPV010004640">
    <property type="protein sequence ID" value="CAG8576988.1"/>
    <property type="molecule type" value="Genomic_DNA"/>
</dbReference>
<evidence type="ECO:0000256" key="1">
    <source>
        <dbReference type="SAM" id="MobiDB-lite"/>
    </source>
</evidence>
<sequence length="82" mass="9533">ILPDHTNRIRNTTSDISTAQENSSSNEHLSMESINQKTGWLEEVKDLWQAIKKTTNQELQNNINTQIKEATQKRMDQYSEND</sequence>